<comment type="caution">
    <text evidence="1">The sequence shown here is derived from an EMBL/GenBank/DDBJ whole genome shotgun (WGS) entry which is preliminary data.</text>
</comment>
<protein>
    <submittedName>
        <fullName evidence="1">Uncharacterized protein</fullName>
    </submittedName>
</protein>
<dbReference type="EMBL" id="JAIWYP010000005">
    <property type="protein sequence ID" value="KAH3825626.1"/>
    <property type="molecule type" value="Genomic_DNA"/>
</dbReference>
<dbReference type="Proteomes" id="UP000828390">
    <property type="component" value="Unassembled WGS sequence"/>
</dbReference>
<sequence>MGYVTKGRNCNRRGLSKHPDCFEVVSSLADVGKPRQNRGNTIYCLTHYYQNRLIHGRKQYILPYNGFPKILGITLDERMSFDRHIQLVERKASGALKIIREVKGIAPLVSTKKLTNIYQSMVRSIVEYGAIIWQGGKNKTALDSVQRKGLSLCLNLPLKCRKRGN</sequence>
<proteinExistence type="predicted"/>
<keyword evidence="2" id="KW-1185">Reference proteome</keyword>
<reference evidence="1" key="2">
    <citation type="submission" date="2020-11" db="EMBL/GenBank/DDBJ databases">
        <authorList>
            <person name="McCartney M.A."/>
            <person name="Auch B."/>
            <person name="Kono T."/>
            <person name="Mallez S."/>
            <person name="Becker A."/>
            <person name="Gohl D.M."/>
            <person name="Silverstein K.A.T."/>
            <person name="Koren S."/>
            <person name="Bechman K.B."/>
            <person name="Herman A."/>
            <person name="Abrahante J.E."/>
            <person name="Garbe J."/>
        </authorList>
    </citation>
    <scope>NUCLEOTIDE SEQUENCE</scope>
    <source>
        <strain evidence="1">Duluth1</strain>
        <tissue evidence="1">Whole animal</tissue>
    </source>
</reference>
<dbReference type="AlphaFoldDB" id="A0A9D4H233"/>
<reference evidence="1" key="1">
    <citation type="journal article" date="2019" name="bioRxiv">
        <title>The Genome of the Zebra Mussel, Dreissena polymorpha: A Resource for Invasive Species Research.</title>
        <authorList>
            <person name="McCartney M.A."/>
            <person name="Auch B."/>
            <person name="Kono T."/>
            <person name="Mallez S."/>
            <person name="Zhang Y."/>
            <person name="Obille A."/>
            <person name="Becker A."/>
            <person name="Abrahante J.E."/>
            <person name="Garbe J."/>
            <person name="Badalamenti J.P."/>
            <person name="Herman A."/>
            <person name="Mangelson H."/>
            <person name="Liachko I."/>
            <person name="Sullivan S."/>
            <person name="Sone E.D."/>
            <person name="Koren S."/>
            <person name="Silverstein K.A.T."/>
            <person name="Beckman K.B."/>
            <person name="Gohl D.M."/>
        </authorList>
    </citation>
    <scope>NUCLEOTIDE SEQUENCE</scope>
    <source>
        <strain evidence="1">Duluth1</strain>
        <tissue evidence="1">Whole animal</tissue>
    </source>
</reference>
<organism evidence="1 2">
    <name type="scientific">Dreissena polymorpha</name>
    <name type="common">Zebra mussel</name>
    <name type="synonym">Mytilus polymorpha</name>
    <dbReference type="NCBI Taxonomy" id="45954"/>
    <lineage>
        <taxon>Eukaryota</taxon>
        <taxon>Metazoa</taxon>
        <taxon>Spiralia</taxon>
        <taxon>Lophotrochozoa</taxon>
        <taxon>Mollusca</taxon>
        <taxon>Bivalvia</taxon>
        <taxon>Autobranchia</taxon>
        <taxon>Heteroconchia</taxon>
        <taxon>Euheterodonta</taxon>
        <taxon>Imparidentia</taxon>
        <taxon>Neoheterodontei</taxon>
        <taxon>Myida</taxon>
        <taxon>Dreissenoidea</taxon>
        <taxon>Dreissenidae</taxon>
        <taxon>Dreissena</taxon>
    </lineage>
</organism>
<name>A0A9D4H233_DREPO</name>
<gene>
    <name evidence="1" type="ORF">DPMN_127507</name>
</gene>
<accession>A0A9D4H233</accession>
<evidence type="ECO:0000313" key="2">
    <source>
        <dbReference type="Proteomes" id="UP000828390"/>
    </source>
</evidence>
<evidence type="ECO:0000313" key="1">
    <source>
        <dbReference type="EMBL" id="KAH3825626.1"/>
    </source>
</evidence>